<sequence>MTPLSLLPIAHATAQMSKDPSTKVGALIVGPHNEIRASGWNGFPRGVADTLDRLNDRDLKYLFVVHAEANAIANAARSGTPTHGCALVVTALHPCNECAKTVIQAGIRKVYAPLPEDDGRWAASFAIASEMFREAGIAVEFY</sequence>
<comment type="cofactor">
    <cofactor evidence="6">
        <name>Zn(2+)</name>
        <dbReference type="ChEBI" id="CHEBI:29105"/>
    </cofactor>
</comment>
<dbReference type="InterPro" id="IPR015517">
    <property type="entry name" value="dCMP_deaminase-rel"/>
</dbReference>
<accession>A0A6F8VD48</accession>
<keyword evidence="4 6" id="KW-0862">Zinc</keyword>
<evidence type="ECO:0000259" key="7">
    <source>
        <dbReference type="PROSITE" id="PS51747"/>
    </source>
</evidence>
<keyword evidence="8" id="KW-0131">Cell cycle</keyword>
<dbReference type="GO" id="GO:0005737">
    <property type="term" value="C:cytoplasm"/>
    <property type="evidence" value="ECO:0007669"/>
    <property type="project" value="TreeGrafter"/>
</dbReference>
<dbReference type="Pfam" id="PF00383">
    <property type="entry name" value="dCMP_cyt_deam_1"/>
    <property type="match status" value="1"/>
</dbReference>
<dbReference type="AlphaFoldDB" id="A0A6F8VD48"/>
<feature type="domain" description="CMP/dCMP-type deaminase" evidence="7">
    <location>
        <begin position="1"/>
        <end position="139"/>
    </location>
</feature>
<dbReference type="Proteomes" id="UP000502260">
    <property type="component" value="Chromosome"/>
</dbReference>
<dbReference type="SUPFAM" id="SSF53927">
    <property type="entry name" value="Cytidine deaminase-like"/>
    <property type="match status" value="1"/>
</dbReference>
<dbReference type="InterPro" id="IPR016473">
    <property type="entry name" value="dCMP_deaminase"/>
</dbReference>
<dbReference type="KEGG" id="slac:SKTS_19130"/>
<dbReference type="InterPro" id="IPR002125">
    <property type="entry name" value="CMP_dCMP_dom"/>
</dbReference>
<comment type="similarity">
    <text evidence="1">Belongs to the cytidine and deoxycytidylate deaminase family.</text>
</comment>
<protein>
    <submittedName>
        <fullName evidence="8">Cell division protein DedD</fullName>
    </submittedName>
</protein>
<evidence type="ECO:0000256" key="6">
    <source>
        <dbReference type="PIRSR" id="PIRSR006019-2"/>
    </source>
</evidence>
<dbReference type="InterPro" id="IPR016193">
    <property type="entry name" value="Cytidine_deaminase-like"/>
</dbReference>
<keyword evidence="3" id="KW-0378">Hydrolase</keyword>
<feature type="active site" description="Proton donor" evidence="5">
    <location>
        <position position="68"/>
    </location>
</feature>
<organism evidence="8 9">
    <name type="scientific">Sulfurimicrobium lacus</name>
    <dbReference type="NCBI Taxonomy" id="2715678"/>
    <lineage>
        <taxon>Bacteria</taxon>
        <taxon>Pseudomonadati</taxon>
        <taxon>Pseudomonadota</taxon>
        <taxon>Betaproteobacteria</taxon>
        <taxon>Nitrosomonadales</taxon>
        <taxon>Sulfuricellaceae</taxon>
        <taxon>Sulfurimicrobium</taxon>
    </lineage>
</organism>
<dbReference type="PANTHER" id="PTHR11086">
    <property type="entry name" value="DEOXYCYTIDYLATE DEAMINASE-RELATED"/>
    <property type="match status" value="1"/>
</dbReference>
<evidence type="ECO:0000256" key="3">
    <source>
        <dbReference type="ARBA" id="ARBA00022801"/>
    </source>
</evidence>
<feature type="binding site" evidence="6">
    <location>
        <position position="98"/>
    </location>
    <ligand>
        <name>Zn(2+)</name>
        <dbReference type="ChEBI" id="CHEBI:29105"/>
        <note>catalytic</note>
    </ligand>
</feature>
<evidence type="ECO:0000256" key="1">
    <source>
        <dbReference type="ARBA" id="ARBA00006576"/>
    </source>
</evidence>
<feature type="binding site" evidence="6">
    <location>
        <position position="66"/>
    </location>
    <ligand>
        <name>Zn(2+)</name>
        <dbReference type="ChEBI" id="CHEBI:29105"/>
        <note>catalytic</note>
    </ligand>
</feature>
<dbReference type="PANTHER" id="PTHR11086:SF18">
    <property type="entry name" value="DEOXYCYTIDYLATE DEAMINASE"/>
    <property type="match status" value="1"/>
</dbReference>
<keyword evidence="9" id="KW-1185">Reference proteome</keyword>
<evidence type="ECO:0000256" key="5">
    <source>
        <dbReference type="PIRSR" id="PIRSR006019-1"/>
    </source>
</evidence>
<evidence type="ECO:0000256" key="4">
    <source>
        <dbReference type="ARBA" id="ARBA00022833"/>
    </source>
</evidence>
<gene>
    <name evidence="8" type="ORF">SKTS_19130</name>
</gene>
<dbReference type="PROSITE" id="PS51747">
    <property type="entry name" value="CYT_DCMP_DEAMINASES_2"/>
    <property type="match status" value="1"/>
</dbReference>
<evidence type="ECO:0000313" key="8">
    <source>
        <dbReference type="EMBL" id="BCB27027.1"/>
    </source>
</evidence>
<dbReference type="PROSITE" id="PS00903">
    <property type="entry name" value="CYT_DCMP_DEAMINASES_1"/>
    <property type="match status" value="1"/>
</dbReference>
<feature type="binding site" evidence="6">
    <location>
        <position position="95"/>
    </location>
    <ligand>
        <name>Zn(2+)</name>
        <dbReference type="ChEBI" id="CHEBI:29105"/>
        <note>catalytic</note>
    </ligand>
</feature>
<dbReference type="Gene3D" id="3.40.140.10">
    <property type="entry name" value="Cytidine Deaminase, domain 2"/>
    <property type="match status" value="1"/>
</dbReference>
<proteinExistence type="inferred from homology"/>
<dbReference type="GO" id="GO:0004132">
    <property type="term" value="F:dCMP deaminase activity"/>
    <property type="evidence" value="ECO:0007669"/>
    <property type="project" value="InterPro"/>
</dbReference>
<dbReference type="GO" id="GO:0006220">
    <property type="term" value="P:pyrimidine nucleotide metabolic process"/>
    <property type="evidence" value="ECO:0007669"/>
    <property type="project" value="InterPro"/>
</dbReference>
<dbReference type="InterPro" id="IPR016192">
    <property type="entry name" value="APOBEC/CMP_deaminase_Zn-bd"/>
</dbReference>
<evidence type="ECO:0000256" key="2">
    <source>
        <dbReference type="ARBA" id="ARBA00022723"/>
    </source>
</evidence>
<dbReference type="GO" id="GO:0051301">
    <property type="term" value="P:cell division"/>
    <property type="evidence" value="ECO:0007669"/>
    <property type="project" value="UniProtKB-KW"/>
</dbReference>
<keyword evidence="8" id="KW-0132">Cell division</keyword>
<reference evidence="9" key="1">
    <citation type="submission" date="2020-03" db="EMBL/GenBank/DDBJ databases">
        <title>Complete genome sequence of sulfur-oxidizing bacterium skT11.</title>
        <authorList>
            <person name="Kanda M."/>
            <person name="Kojima H."/>
            <person name="Fukui M."/>
        </authorList>
    </citation>
    <scope>NUCLEOTIDE SEQUENCE [LARGE SCALE GENOMIC DNA]</scope>
    <source>
        <strain evidence="9">skT11</strain>
    </source>
</reference>
<dbReference type="EMBL" id="AP022853">
    <property type="protein sequence ID" value="BCB27027.1"/>
    <property type="molecule type" value="Genomic_DNA"/>
</dbReference>
<dbReference type="GO" id="GO:0008270">
    <property type="term" value="F:zinc ion binding"/>
    <property type="evidence" value="ECO:0007669"/>
    <property type="project" value="InterPro"/>
</dbReference>
<evidence type="ECO:0000313" key="9">
    <source>
        <dbReference type="Proteomes" id="UP000502260"/>
    </source>
</evidence>
<dbReference type="PIRSF" id="PIRSF006019">
    <property type="entry name" value="dCMP_deaminase"/>
    <property type="match status" value="1"/>
</dbReference>
<dbReference type="RefSeq" id="WP_173063924.1">
    <property type="nucleotide sequence ID" value="NZ_AP022853.1"/>
</dbReference>
<keyword evidence="2 6" id="KW-0479">Metal-binding</keyword>
<name>A0A6F8VD48_9PROT</name>